<name>A0A9P6NAJ6_9BASI</name>
<dbReference type="Gene3D" id="3.30.70.330">
    <property type="match status" value="2"/>
</dbReference>
<evidence type="ECO:0000256" key="2">
    <source>
        <dbReference type="PROSITE-ProRule" id="PRU00176"/>
    </source>
</evidence>
<dbReference type="GO" id="GO:0003723">
    <property type="term" value="F:RNA binding"/>
    <property type="evidence" value="ECO:0007669"/>
    <property type="project" value="UniProtKB-UniRule"/>
</dbReference>
<feature type="domain" description="RRM" evidence="4">
    <location>
        <begin position="115"/>
        <end position="188"/>
    </location>
</feature>
<reference evidence="5" key="1">
    <citation type="submission" date="2013-11" db="EMBL/GenBank/DDBJ databases">
        <title>Genome sequence of the fusiform rust pathogen reveals effectors for host alternation and coevolution with pine.</title>
        <authorList>
            <consortium name="DOE Joint Genome Institute"/>
            <person name="Smith K."/>
            <person name="Pendleton A."/>
            <person name="Kubisiak T."/>
            <person name="Anderson C."/>
            <person name="Salamov A."/>
            <person name="Aerts A."/>
            <person name="Riley R."/>
            <person name="Clum A."/>
            <person name="Lindquist E."/>
            <person name="Ence D."/>
            <person name="Campbell M."/>
            <person name="Kronenberg Z."/>
            <person name="Feau N."/>
            <person name="Dhillon B."/>
            <person name="Hamelin R."/>
            <person name="Burleigh J."/>
            <person name="Smith J."/>
            <person name="Yandell M."/>
            <person name="Nelson C."/>
            <person name="Grigoriev I."/>
            <person name="Davis J."/>
        </authorList>
    </citation>
    <scope>NUCLEOTIDE SEQUENCE</scope>
    <source>
        <strain evidence="5">G11</strain>
    </source>
</reference>
<keyword evidence="1 2" id="KW-0694">RNA-binding</keyword>
<dbReference type="PANTHER" id="PTHR23189">
    <property type="entry name" value="RNA RECOGNITION MOTIF-CONTAINING"/>
    <property type="match status" value="1"/>
</dbReference>
<dbReference type="PROSITE" id="PS50102">
    <property type="entry name" value="RRM"/>
    <property type="match status" value="2"/>
</dbReference>
<organism evidence="5 6">
    <name type="scientific">Cronartium quercuum f. sp. fusiforme G11</name>
    <dbReference type="NCBI Taxonomy" id="708437"/>
    <lineage>
        <taxon>Eukaryota</taxon>
        <taxon>Fungi</taxon>
        <taxon>Dikarya</taxon>
        <taxon>Basidiomycota</taxon>
        <taxon>Pucciniomycotina</taxon>
        <taxon>Pucciniomycetes</taxon>
        <taxon>Pucciniales</taxon>
        <taxon>Coleosporiaceae</taxon>
        <taxon>Cronartium</taxon>
    </lineage>
</organism>
<feature type="domain" description="RRM" evidence="4">
    <location>
        <begin position="24"/>
        <end position="97"/>
    </location>
</feature>
<feature type="compositionally biased region" description="Low complexity" evidence="3">
    <location>
        <begin position="351"/>
        <end position="360"/>
    </location>
</feature>
<dbReference type="SMART" id="SM00360">
    <property type="entry name" value="RRM"/>
    <property type="match status" value="2"/>
</dbReference>
<evidence type="ECO:0000313" key="6">
    <source>
        <dbReference type="Proteomes" id="UP000886653"/>
    </source>
</evidence>
<comment type="caution">
    <text evidence="5">The sequence shown here is derived from an EMBL/GenBank/DDBJ whole genome shotgun (WGS) entry which is preliminary data.</text>
</comment>
<dbReference type="InterPro" id="IPR012677">
    <property type="entry name" value="Nucleotide-bd_a/b_plait_sf"/>
</dbReference>
<evidence type="ECO:0000313" key="5">
    <source>
        <dbReference type="EMBL" id="KAG0143006.1"/>
    </source>
</evidence>
<accession>A0A9P6NAJ6</accession>
<feature type="compositionally biased region" description="Polar residues" evidence="3">
    <location>
        <begin position="520"/>
        <end position="536"/>
    </location>
</feature>
<evidence type="ECO:0000259" key="4">
    <source>
        <dbReference type="PROSITE" id="PS50102"/>
    </source>
</evidence>
<dbReference type="Proteomes" id="UP000886653">
    <property type="component" value="Unassembled WGS sequence"/>
</dbReference>
<proteinExistence type="predicted"/>
<dbReference type="CDD" id="cd12276">
    <property type="entry name" value="RRM2_MEI2_EAR1_like"/>
    <property type="match status" value="1"/>
</dbReference>
<dbReference type="EMBL" id="MU167331">
    <property type="protein sequence ID" value="KAG0143006.1"/>
    <property type="molecule type" value="Genomic_DNA"/>
</dbReference>
<evidence type="ECO:0000256" key="1">
    <source>
        <dbReference type="ARBA" id="ARBA00022884"/>
    </source>
</evidence>
<dbReference type="OrthoDB" id="439808at2759"/>
<dbReference type="InterPro" id="IPR000504">
    <property type="entry name" value="RRM_dom"/>
</dbReference>
<dbReference type="AlphaFoldDB" id="A0A9P6NAJ6"/>
<gene>
    <name evidence="5" type="ORF">CROQUDRAFT_205473</name>
</gene>
<dbReference type="Pfam" id="PF00076">
    <property type="entry name" value="RRM_1"/>
    <property type="match status" value="1"/>
</dbReference>
<feature type="compositionally biased region" description="Polar residues" evidence="3">
    <location>
        <begin position="268"/>
        <end position="292"/>
    </location>
</feature>
<dbReference type="SUPFAM" id="SSF54928">
    <property type="entry name" value="RNA-binding domain, RBD"/>
    <property type="match status" value="2"/>
</dbReference>
<dbReference type="InterPro" id="IPR035979">
    <property type="entry name" value="RBD_domain_sf"/>
</dbReference>
<dbReference type="InterPro" id="IPR034453">
    <property type="entry name" value="MEI2-like_RRM1"/>
</dbReference>
<evidence type="ECO:0000256" key="3">
    <source>
        <dbReference type="SAM" id="MobiDB-lite"/>
    </source>
</evidence>
<sequence>MLCDGTGERELSIDERIQRERPCRTLFVRNVKYETNSQEVREKFERMGEIKTFFDLISTRGMVFITYYDVRAATMAKERLQGTDLSGRPIDVHYSLPKDNELEKRCDRDKNQATLFLAISGATRVIDDDELHAKFSIYGEIKSIKQFKESPYQRFVEFYDSRASERAHDDLVGTNYLGGKLDLKFSWDTGMVPKTRLPRDLRGGDYSDYGQGYGQNGSNGFNGYGGNQMPNGYRGGRNSFDNGHEYPGYPSTSSFGQEYNDTLRMQGPTGSNAISAPAQSHSAPFGQSNQDPYQPALSIPPSTNNAVLGSGMPLLNNSLGESSDNRLNQAQKVQDLLASLTKAGGLAPGPSLAAPSLAQSNSKQASAPVPPSTAQYPYGLALPTAAVPNSYTGTYPSYSSGSGNEYQSISNTLTAHGPQVQPPLSSAISGAPASMYAPVLDQTHLSNPSLVAAGSSTSAPGISPAILALFTQATATNPSNTPTAELTGTSYVPSAGVSTPAAAAIPTGPRAMQAYAGPSNAGTQRPGQLSASTGISNGAAPGDMTSPASEIPKGPAALRTQTVGGATHSNGQPAAPVGSSSQTAVQQLLALLVRVHEIYELWWFII</sequence>
<keyword evidence="6" id="KW-1185">Reference proteome</keyword>
<feature type="compositionally biased region" description="Polar residues" evidence="3">
    <location>
        <begin position="250"/>
        <end position="260"/>
    </location>
</feature>
<feature type="region of interest" description="Disordered" evidence="3">
    <location>
        <begin position="513"/>
        <end position="554"/>
    </location>
</feature>
<dbReference type="Pfam" id="PF13893">
    <property type="entry name" value="RRM_5"/>
    <property type="match status" value="1"/>
</dbReference>
<feature type="region of interest" description="Disordered" evidence="3">
    <location>
        <begin position="351"/>
        <end position="370"/>
    </location>
</feature>
<protein>
    <recommendedName>
        <fullName evidence="4">RRM domain-containing protein</fullName>
    </recommendedName>
</protein>
<dbReference type="CDD" id="cd12524">
    <property type="entry name" value="RRM1_MEI2_like"/>
    <property type="match status" value="1"/>
</dbReference>
<feature type="region of interest" description="Disordered" evidence="3">
    <location>
        <begin position="219"/>
        <end position="310"/>
    </location>
</feature>